<name>A0A9W8HC60_9FUNG</name>
<protein>
    <recommendedName>
        <fullName evidence="1">Protein phosphatase</fullName>
        <ecNumber evidence="1">3.1.3.16</ecNumber>
    </recommendedName>
</protein>
<dbReference type="PANTHER" id="PTHR12320:SF1">
    <property type="entry name" value="PROTEIN PHOSPHATASE PTC7 HOMOLOG"/>
    <property type="match status" value="1"/>
</dbReference>
<dbReference type="SUPFAM" id="SSF81606">
    <property type="entry name" value="PP2C-like"/>
    <property type="match status" value="1"/>
</dbReference>
<dbReference type="GO" id="GO:0046872">
    <property type="term" value="F:metal ion binding"/>
    <property type="evidence" value="ECO:0007669"/>
    <property type="project" value="UniProtKB-UniRule"/>
</dbReference>
<evidence type="ECO:0000259" key="3">
    <source>
        <dbReference type="PROSITE" id="PS51746"/>
    </source>
</evidence>
<evidence type="ECO:0000256" key="2">
    <source>
        <dbReference type="SAM" id="MobiDB-lite"/>
    </source>
</evidence>
<dbReference type="EC" id="3.1.3.16" evidence="1"/>
<keyword evidence="1" id="KW-0464">Manganese</keyword>
<proteinExistence type="inferred from homology"/>
<accession>A0A9W8HC60</accession>
<comment type="cofactor">
    <cofactor evidence="1">
        <name>Mn(2+)</name>
        <dbReference type="ChEBI" id="CHEBI:29035"/>
    </cofactor>
</comment>
<dbReference type="GO" id="GO:0004722">
    <property type="term" value="F:protein serine/threonine phosphatase activity"/>
    <property type="evidence" value="ECO:0007669"/>
    <property type="project" value="UniProtKB-EC"/>
</dbReference>
<dbReference type="Gene3D" id="3.60.40.10">
    <property type="entry name" value="PPM-type phosphatase domain"/>
    <property type="match status" value="1"/>
</dbReference>
<feature type="domain" description="PPM-type phosphatase" evidence="3">
    <location>
        <begin position="66"/>
        <end position="399"/>
    </location>
</feature>
<keyword evidence="1" id="KW-0904">Protein phosphatase</keyword>
<keyword evidence="1" id="KW-0479">Metal-binding</keyword>
<dbReference type="Proteomes" id="UP001140217">
    <property type="component" value="Unassembled WGS sequence"/>
</dbReference>
<dbReference type="InterPro" id="IPR036457">
    <property type="entry name" value="PPM-type-like_dom_sf"/>
</dbReference>
<evidence type="ECO:0000313" key="4">
    <source>
        <dbReference type="EMBL" id="KAJ2779497.1"/>
    </source>
</evidence>
<keyword evidence="5" id="KW-1185">Reference proteome</keyword>
<keyword evidence="1" id="KW-0460">Magnesium</keyword>
<dbReference type="SMART" id="SM00332">
    <property type="entry name" value="PP2Cc"/>
    <property type="match status" value="1"/>
</dbReference>
<gene>
    <name evidence="4" type="primary">PTC7</name>
    <name evidence="4" type="ORF">H4R18_003978</name>
</gene>
<comment type="caution">
    <text evidence="4">The sequence shown here is derived from an EMBL/GenBank/DDBJ whole genome shotgun (WGS) entry which is preliminary data.</text>
</comment>
<dbReference type="OrthoDB" id="60843at2759"/>
<comment type="similarity">
    <text evidence="1">Belongs to the PP2C family.</text>
</comment>
<dbReference type="InterPro" id="IPR039123">
    <property type="entry name" value="PPTC7"/>
</dbReference>
<organism evidence="4 5">
    <name type="scientific">Coemansia javaensis</name>
    <dbReference type="NCBI Taxonomy" id="2761396"/>
    <lineage>
        <taxon>Eukaryota</taxon>
        <taxon>Fungi</taxon>
        <taxon>Fungi incertae sedis</taxon>
        <taxon>Zoopagomycota</taxon>
        <taxon>Kickxellomycotina</taxon>
        <taxon>Kickxellomycetes</taxon>
        <taxon>Kickxellales</taxon>
        <taxon>Kickxellaceae</taxon>
        <taxon>Coemansia</taxon>
    </lineage>
</organism>
<dbReference type="EMBL" id="JANBUL010000174">
    <property type="protein sequence ID" value="KAJ2779497.1"/>
    <property type="molecule type" value="Genomic_DNA"/>
</dbReference>
<dbReference type="AlphaFoldDB" id="A0A9W8HC60"/>
<evidence type="ECO:0000313" key="5">
    <source>
        <dbReference type="Proteomes" id="UP001140217"/>
    </source>
</evidence>
<dbReference type="PANTHER" id="PTHR12320">
    <property type="entry name" value="PROTEIN PHOSPHATASE 2C"/>
    <property type="match status" value="1"/>
</dbReference>
<keyword evidence="1 4" id="KW-0378">Hydrolase</keyword>
<feature type="region of interest" description="Disordered" evidence="2">
    <location>
        <begin position="220"/>
        <end position="257"/>
    </location>
</feature>
<comment type="catalytic activity">
    <reaction evidence="1">
        <text>O-phospho-L-threonyl-[protein] + H2O = L-threonyl-[protein] + phosphate</text>
        <dbReference type="Rhea" id="RHEA:47004"/>
        <dbReference type="Rhea" id="RHEA-COMP:11060"/>
        <dbReference type="Rhea" id="RHEA-COMP:11605"/>
        <dbReference type="ChEBI" id="CHEBI:15377"/>
        <dbReference type="ChEBI" id="CHEBI:30013"/>
        <dbReference type="ChEBI" id="CHEBI:43474"/>
        <dbReference type="ChEBI" id="CHEBI:61977"/>
        <dbReference type="EC" id="3.1.3.16"/>
    </reaction>
</comment>
<reference evidence="4" key="1">
    <citation type="submission" date="2022-07" db="EMBL/GenBank/DDBJ databases">
        <title>Phylogenomic reconstructions and comparative analyses of Kickxellomycotina fungi.</title>
        <authorList>
            <person name="Reynolds N.K."/>
            <person name="Stajich J.E."/>
            <person name="Barry K."/>
            <person name="Grigoriev I.V."/>
            <person name="Crous P."/>
            <person name="Smith M.E."/>
        </authorList>
    </citation>
    <scope>NUCLEOTIDE SEQUENCE</scope>
    <source>
        <strain evidence="4">NBRC 105414</strain>
    </source>
</reference>
<evidence type="ECO:0000256" key="1">
    <source>
        <dbReference type="RuleBase" id="RU366020"/>
    </source>
</evidence>
<dbReference type="InterPro" id="IPR001932">
    <property type="entry name" value="PPM-type_phosphatase-like_dom"/>
</dbReference>
<dbReference type="PROSITE" id="PS51746">
    <property type="entry name" value="PPM_2"/>
    <property type="match status" value="1"/>
</dbReference>
<comment type="cofactor">
    <cofactor evidence="1">
        <name>Mg(2+)</name>
        <dbReference type="ChEBI" id="CHEBI:18420"/>
    </cofactor>
</comment>
<sequence>MPSLLSGALAPQFQAVLASAWISKRSAAKYVKEYVERVQAEAKREAGSREAITFAPPIQVQVLGVGAGARHEALDAVDGGEDSLFHARVKQNLVYGVADGVGGWNESGIDPSVFSRSLTAYAAAAAEGTFLLHDSDEADPKDIMRRAYAAMRRDRIPAFGSATALVMSLSLASGRLRTAQLGDSTYVVLDARQRAKFASAEQQHGFNTPYQLTILPDPGYEQQQQRQQQSDDDATPEGEGARYFRPTAETTAGSEAARAEIDRDDFADLVRARLDTPGDAREATHALAHNDLVVAATDGLFDNVRVDEVEKLADRFMQAIGKVQHATPAKGTAASSSSSSMPATVADLFGGLAYAVAAQAVGNYIQRDLRSPFAERAKLAGYSFTGGKPDDVTVMLAWVREAAKAEAETKAAAEQRAKL</sequence>
<comment type="catalytic activity">
    <reaction evidence="1">
        <text>O-phospho-L-seryl-[protein] + H2O = L-seryl-[protein] + phosphate</text>
        <dbReference type="Rhea" id="RHEA:20629"/>
        <dbReference type="Rhea" id="RHEA-COMP:9863"/>
        <dbReference type="Rhea" id="RHEA-COMP:11604"/>
        <dbReference type="ChEBI" id="CHEBI:15377"/>
        <dbReference type="ChEBI" id="CHEBI:29999"/>
        <dbReference type="ChEBI" id="CHEBI:43474"/>
        <dbReference type="ChEBI" id="CHEBI:83421"/>
        <dbReference type="EC" id="3.1.3.16"/>
    </reaction>
</comment>